<dbReference type="STRING" id="106004.A0A1Y2ESK6"/>
<dbReference type="InterPro" id="IPR028267">
    <property type="entry name" value="Pianissimo_N"/>
</dbReference>
<dbReference type="SMART" id="SM01308">
    <property type="entry name" value="RICTOR_N"/>
    <property type="match status" value="1"/>
</dbReference>
<dbReference type="InterPro" id="IPR016024">
    <property type="entry name" value="ARM-type_fold"/>
</dbReference>
<dbReference type="Proteomes" id="UP000193467">
    <property type="component" value="Unassembled WGS sequence"/>
</dbReference>
<dbReference type="GO" id="GO:0038203">
    <property type="term" value="P:TORC2 signaling"/>
    <property type="evidence" value="ECO:0007669"/>
    <property type="project" value="TreeGrafter"/>
</dbReference>
<reference evidence="6 7" key="1">
    <citation type="submission" date="2016-07" db="EMBL/GenBank/DDBJ databases">
        <title>Pervasive Adenine N6-methylation of Active Genes in Fungi.</title>
        <authorList>
            <consortium name="DOE Joint Genome Institute"/>
            <person name="Mondo S.J."/>
            <person name="Dannebaum R.O."/>
            <person name="Kuo R.C."/>
            <person name="Labutti K."/>
            <person name="Haridas S."/>
            <person name="Kuo A."/>
            <person name="Salamov A."/>
            <person name="Ahrendt S.R."/>
            <person name="Lipzen A."/>
            <person name="Sullivan W."/>
            <person name="Andreopoulos W.B."/>
            <person name="Clum A."/>
            <person name="Lindquist E."/>
            <person name="Daum C."/>
            <person name="Ramamoorthy G.K."/>
            <person name="Gryganskyi A."/>
            <person name="Culley D."/>
            <person name="Magnuson J.K."/>
            <person name="James T.Y."/>
            <person name="O'Malley M.A."/>
            <person name="Stajich J.E."/>
            <person name="Spatafora J.W."/>
            <person name="Visel A."/>
            <person name="Grigoriev I.V."/>
        </authorList>
    </citation>
    <scope>NUCLEOTIDE SEQUENCE [LARGE SCALE GENOMIC DNA]</scope>
    <source>
        <strain evidence="6 7">62-1032</strain>
    </source>
</reference>
<dbReference type="EMBL" id="MCGR01000044">
    <property type="protein sequence ID" value="ORY73835.1"/>
    <property type="molecule type" value="Genomic_DNA"/>
</dbReference>
<feature type="domain" description="Rapamycin-insensitive companion of mTOR" evidence="5">
    <location>
        <begin position="865"/>
        <end position="937"/>
    </location>
</feature>
<dbReference type="GO" id="GO:0031932">
    <property type="term" value="C:TORC2 complex"/>
    <property type="evidence" value="ECO:0007669"/>
    <property type="project" value="InterPro"/>
</dbReference>
<dbReference type="PANTHER" id="PTHR13298">
    <property type="entry name" value="CYTOSOLIC REGULATOR PIANISSIMO"/>
    <property type="match status" value="1"/>
</dbReference>
<dbReference type="Pfam" id="PF14664">
    <property type="entry name" value="RICTOR_N"/>
    <property type="match status" value="1"/>
</dbReference>
<dbReference type="InterPro" id="IPR029452">
    <property type="entry name" value="RICTOR_V"/>
</dbReference>
<dbReference type="InParanoid" id="A0A1Y2ESK6"/>
<evidence type="ECO:0000256" key="1">
    <source>
        <dbReference type="ARBA" id="ARBA00008878"/>
    </source>
</evidence>
<evidence type="ECO:0000313" key="7">
    <source>
        <dbReference type="Proteomes" id="UP000193467"/>
    </source>
</evidence>
<dbReference type="AlphaFoldDB" id="A0A1Y2ESK6"/>
<feature type="compositionally biased region" description="Basic and acidic residues" evidence="2">
    <location>
        <begin position="426"/>
        <end position="438"/>
    </location>
</feature>
<dbReference type="Pfam" id="PF14668">
    <property type="entry name" value="RICTOR_V"/>
    <property type="match status" value="1"/>
</dbReference>
<dbReference type="InterPro" id="IPR011989">
    <property type="entry name" value="ARM-like"/>
</dbReference>
<dbReference type="InterPro" id="IPR029451">
    <property type="entry name" value="RICTOR_M"/>
</dbReference>
<evidence type="ECO:0000259" key="5">
    <source>
        <dbReference type="SMART" id="SM01310"/>
    </source>
</evidence>
<feature type="domain" description="Rapamycin-insensitive companion of mTOR middle" evidence="3">
    <location>
        <begin position="465"/>
        <end position="689"/>
    </location>
</feature>
<dbReference type="Pfam" id="PF14666">
    <property type="entry name" value="RICTOR_M"/>
    <property type="match status" value="1"/>
</dbReference>
<organism evidence="6 7">
    <name type="scientific">Leucosporidium creatinivorum</name>
    <dbReference type="NCBI Taxonomy" id="106004"/>
    <lineage>
        <taxon>Eukaryota</taxon>
        <taxon>Fungi</taxon>
        <taxon>Dikarya</taxon>
        <taxon>Basidiomycota</taxon>
        <taxon>Pucciniomycotina</taxon>
        <taxon>Microbotryomycetes</taxon>
        <taxon>Leucosporidiales</taxon>
        <taxon>Leucosporidium</taxon>
    </lineage>
</organism>
<comment type="caution">
    <text evidence="6">The sequence shown here is derived from an EMBL/GenBank/DDBJ whole genome shotgun (WGS) entry which is preliminary data.</text>
</comment>
<sequence>MHDPQTLALERLKAMDSIVEAVGRQVRVKYELVLSDVLSSIMPLLAEDSSTTVRAGAYRLLRHLVVDQHDVYALHARYIDLFLVRSLSRDHHSPLEKEQSLRLIRLLLSLPGADLESIRPIPCSVIRAVVAIAESPEEKMRIMALETLGELLIRDLPLLSHSSGLRVILQALSDGPHDLSPFLAQCFLWVMDRPGYRKWLRPGVDVEIVLAAFTEVNGRGQSQEERVRAAARITTTFLKSWSGIMYFNLNGKRALRSLVDSLTNPSQVIRDALLDMFFNIFNVKTPAWYAASMAGSRLSGSNRRSAGPITHRDVLDDPVPAHEKINLIDQYLSVLLLIFIDAGLVEALVSVAADSKDATTSKKVSLLMGEILQLANRVLPLSYAAQAQTLPRLFALTTSFDTSQARLAASSTLAAVDTLNRNQSRGRLEEGASEDPRPRSNSLDDPLKRGQRQVESTKMLAGMQIDDSHFRNRLLATQVLSTKDHTAWNVDIVLELLEGPLLNPKRLDEAMRASKFMRRLLGFFHPFSYRYSEVKKTKATAKFTQLGCTLVNTLVASPDGVRYLAEDKMLRQIADCLVQLDPLGGPPVSEVVLSKQRMENTLASGYFEILGTLTKSVEGVKLLDQFKVFTSFYRISELRSREDLVKAIIENVDYTMDGHPRVFLSKALTSSYKHIRIFATQHLSHLLTTSTNSSSTACAQEWEIRLLLTQIYDPSPEVCKLAVKVLERVCRSLDTLEIVVQMRPSLDHLGEMGTGLLTRFLSTSIGVRYLHEIGFIQRELDEWYDERNAIYVVQLELQLASALHTDQISSDTSKSPFNGTPPSHFYGELVKTDEGCEMLEESGHFPEFADFIRQHAMEEVDSDIIAKLKSVLWAVGQVGATAGGLEFIDQEFILESIIDIAEESPVYSLRGTAYFVLGLISSTLEGIEMLEEYGWEGVTTPLGSATGLCVPMELENFVYTPTWEPPAPPVPEALLLATPKSHLEVEALSALANLSNHILATKASKALARLKQRHRDLFSSPRLYYRALEMLANHHYRLAVRRYIIELFDLPLDEEVAARVMDAGEELRVEGEKDRDEAGEVGEEEMGWRKNGGAVLDKAVKVILEGVEGGFSDEDDDEVSSPEEGATVIPLQVLQPLLSIKGFLLH</sequence>
<evidence type="ECO:0000256" key="2">
    <source>
        <dbReference type="SAM" id="MobiDB-lite"/>
    </source>
</evidence>
<dbReference type="SMART" id="SM01303">
    <property type="entry name" value="RasGEF_N_2"/>
    <property type="match status" value="1"/>
</dbReference>
<accession>A0A1Y2ESK6</accession>
<dbReference type="SMART" id="SM01310">
    <property type="entry name" value="RICTOR_V"/>
    <property type="match status" value="1"/>
</dbReference>
<evidence type="ECO:0000259" key="4">
    <source>
        <dbReference type="SMART" id="SM01308"/>
    </source>
</evidence>
<evidence type="ECO:0000313" key="6">
    <source>
        <dbReference type="EMBL" id="ORY73835.1"/>
    </source>
</evidence>
<dbReference type="OrthoDB" id="271111at2759"/>
<dbReference type="PANTHER" id="PTHR13298:SF11">
    <property type="entry name" value="RAPAMYCIN-INSENSITIVE COMPANION OF MTOR"/>
    <property type="match status" value="1"/>
</dbReference>
<gene>
    <name evidence="6" type="ORF">BCR35DRAFT_145244</name>
</gene>
<proteinExistence type="inferred from homology"/>
<feature type="region of interest" description="Disordered" evidence="2">
    <location>
        <begin position="424"/>
        <end position="451"/>
    </location>
</feature>
<dbReference type="InterPro" id="IPR028268">
    <property type="entry name" value="Pianissimo_fam"/>
</dbReference>
<keyword evidence="7" id="KW-1185">Reference proteome</keyword>
<dbReference type="InterPro" id="IPR029453">
    <property type="entry name" value="Rictor_IV"/>
</dbReference>
<dbReference type="FunCoup" id="A0A1Y2ESK6">
    <property type="interactions" value="255"/>
</dbReference>
<dbReference type="Pfam" id="PF14663">
    <property type="entry name" value="RasGEF_N_2"/>
    <property type="match status" value="1"/>
</dbReference>
<protein>
    <submittedName>
        <fullName evidence="6">Rapamycin-insensitive companion of mTOR, N-term-domain-containing protein</fullName>
    </submittedName>
</protein>
<evidence type="ECO:0000259" key="3">
    <source>
        <dbReference type="SMART" id="SM01307"/>
    </source>
</evidence>
<dbReference type="SMART" id="SM01307">
    <property type="entry name" value="RICTOR_M"/>
    <property type="match status" value="1"/>
</dbReference>
<comment type="similarity">
    <text evidence="1">Belongs to the RICTOR family.</text>
</comment>
<dbReference type="Gene3D" id="1.25.10.10">
    <property type="entry name" value="Leucine-rich Repeat Variant"/>
    <property type="match status" value="2"/>
</dbReference>
<dbReference type="SUPFAM" id="SSF48371">
    <property type="entry name" value="ARM repeat"/>
    <property type="match status" value="1"/>
</dbReference>
<name>A0A1Y2ESK6_9BASI</name>
<feature type="domain" description="Rapamycin-insensitive companion of mTOR N-terminal" evidence="4">
    <location>
        <begin position="12"/>
        <end position="380"/>
    </location>
</feature>